<reference evidence="2 3" key="1">
    <citation type="submission" date="2024-03" db="EMBL/GenBank/DDBJ databases">
        <authorList>
            <person name="Martinez-Hernandez J."/>
        </authorList>
    </citation>
    <scope>NUCLEOTIDE SEQUENCE [LARGE SCALE GENOMIC DNA]</scope>
</reference>
<dbReference type="Proteomes" id="UP001497480">
    <property type="component" value="Unassembled WGS sequence"/>
</dbReference>
<sequence length="140" mass="16169">MPNQAEMFYETRQSKKGEPLDQERTNVMAQLKDLIENSSQQPDEAFQSVFGKEKPRRVRRHGRVTTPTLLKRTEEIAKIEKKHANELKLLNDKSKQLGSRYGAISNNVVNAGYFYIDTCSYFSTVMLVTWLRLNISLNLS</sequence>
<proteinExistence type="predicted"/>
<gene>
    <name evidence="2" type="ORF">LLUT_LOCUS4087</name>
</gene>
<dbReference type="Pfam" id="PF03004">
    <property type="entry name" value="Transposase_24"/>
    <property type="match status" value="1"/>
</dbReference>
<feature type="region of interest" description="Disordered" evidence="1">
    <location>
        <begin position="1"/>
        <end position="21"/>
    </location>
</feature>
<organism evidence="2 3">
    <name type="scientific">Lupinus luteus</name>
    <name type="common">European yellow lupine</name>
    <dbReference type="NCBI Taxonomy" id="3873"/>
    <lineage>
        <taxon>Eukaryota</taxon>
        <taxon>Viridiplantae</taxon>
        <taxon>Streptophyta</taxon>
        <taxon>Embryophyta</taxon>
        <taxon>Tracheophyta</taxon>
        <taxon>Spermatophyta</taxon>
        <taxon>Magnoliopsida</taxon>
        <taxon>eudicotyledons</taxon>
        <taxon>Gunneridae</taxon>
        <taxon>Pentapetalae</taxon>
        <taxon>rosids</taxon>
        <taxon>fabids</taxon>
        <taxon>Fabales</taxon>
        <taxon>Fabaceae</taxon>
        <taxon>Papilionoideae</taxon>
        <taxon>50 kb inversion clade</taxon>
        <taxon>genistoids sensu lato</taxon>
        <taxon>core genistoids</taxon>
        <taxon>Genisteae</taxon>
        <taxon>Lupinus</taxon>
    </lineage>
</organism>
<evidence type="ECO:0000313" key="3">
    <source>
        <dbReference type="Proteomes" id="UP001497480"/>
    </source>
</evidence>
<comment type="caution">
    <text evidence="2">The sequence shown here is derived from an EMBL/GenBank/DDBJ whole genome shotgun (WGS) entry which is preliminary data.</text>
</comment>
<dbReference type="EMBL" id="CAXHTB010000003">
    <property type="protein sequence ID" value="CAL0303027.1"/>
    <property type="molecule type" value="Genomic_DNA"/>
</dbReference>
<evidence type="ECO:0000256" key="1">
    <source>
        <dbReference type="SAM" id="MobiDB-lite"/>
    </source>
</evidence>
<evidence type="ECO:0000313" key="2">
    <source>
        <dbReference type="EMBL" id="CAL0303027.1"/>
    </source>
</evidence>
<dbReference type="InterPro" id="IPR004252">
    <property type="entry name" value="Probable_transposase_24"/>
</dbReference>
<protein>
    <submittedName>
        <fullName evidence="2">Uncharacterized protein</fullName>
    </submittedName>
</protein>
<keyword evidence="3" id="KW-1185">Reference proteome</keyword>
<feature type="compositionally biased region" description="Basic and acidic residues" evidence="1">
    <location>
        <begin position="12"/>
        <end position="21"/>
    </location>
</feature>
<name>A0AAV1W2D6_LUPLU</name>
<dbReference type="AlphaFoldDB" id="A0AAV1W2D6"/>
<accession>A0AAV1W2D6</accession>